<name>A0A1F5Z3R2_9BACT</name>
<reference evidence="2 3" key="1">
    <citation type="journal article" date="2016" name="Nat. Commun.">
        <title>Thousands of microbial genomes shed light on interconnected biogeochemical processes in an aquifer system.</title>
        <authorList>
            <person name="Anantharaman K."/>
            <person name="Brown C.T."/>
            <person name="Hug L.A."/>
            <person name="Sharon I."/>
            <person name="Castelle C.J."/>
            <person name="Probst A.J."/>
            <person name="Thomas B.C."/>
            <person name="Singh A."/>
            <person name="Wilkins M.J."/>
            <person name="Karaoz U."/>
            <person name="Brodie E.L."/>
            <person name="Williams K.H."/>
            <person name="Hubbard S.S."/>
            <person name="Banfield J.F."/>
        </authorList>
    </citation>
    <scope>NUCLEOTIDE SEQUENCE [LARGE SCALE GENOMIC DNA]</scope>
</reference>
<evidence type="ECO:0008006" key="4">
    <source>
        <dbReference type="Google" id="ProtNLM"/>
    </source>
</evidence>
<proteinExistence type="predicted"/>
<dbReference type="SUPFAM" id="SSF50199">
    <property type="entry name" value="Staphylococcal nuclease"/>
    <property type="match status" value="1"/>
</dbReference>
<dbReference type="EMBL" id="MFJF01000012">
    <property type="protein sequence ID" value="OGG07066.1"/>
    <property type="molecule type" value="Genomic_DNA"/>
</dbReference>
<sequence length="171" mass="19447">MIKKIRRKLKEEKEEGHHISSGLALFFILATIICAFGWSRLKGVTIISSDILYPKSGNITAVIDGNTVIMQNGITVNLLGIEVPDEGRAGYQPAKDMLTLLTEGDHVNFEYDRVELTDGKDLEAYLFTSCTQVFEKYCRKGKMLINEIMVKENLAKYYPGEINLRYDKYLK</sequence>
<evidence type="ECO:0000313" key="2">
    <source>
        <dbReference type="EMBL" id="OGG07066.1"/>
    </source>
</evidence>
<keyword evidence="1" id="KW-1133">Transmembrane helix</keyword>
<accession>A0A1F5Z3R2</accession>
<feature type="transmembrane region" description="Helical" evidence="1">
    <location>
        <begin position="21"/>
        <end position="39"/>
    </location>
</feature>
<organism evidence="2 3">
    <name type="scientific">Candidatus Gottesmanbacteria bacterium RIFCSPHIGHO2_01_FULL_40_15</name>
    <dbReference type="NCBI Taxonomy" id="1798376"/>
    <lineage>
        <taxon>Bacteria</taxon>
        <taxon>Candidatus Gottesmaniibacteriota</taxon>
    </lineage>
</organism>
<dbReference type="Gene3D" id="2.40.50.90">
    <property type="match status" value="1"/>
</dbReference>
<dbReference type="AlphaFoldDB" id="A0A1F5Z3R2"/>
<gene>
    <name evidence="2" type="ORF">A2777_04335</name>
</gene>
<keyword evidence="1" id="KW-0472">Membrane</keyword>
<evidence type="ECO:0000256" key="1">
    <source>
        <dbReference type="SAM" id="Phobius"/>
    </source>
</evidence>
<comment type="caution">
    <text evidence="2">The sequence shown here is derived from an EMBL/GenBank/DDBJ whole genome shotgun (WGS) entry which is preliminary data.</text>
</comment>
<dbReference type="Proteomes" id="UP000177354">
    <property type="component" value="Unassembled WGS sequence"/>
</dbReference>
<dbReference type="InterPro" id="IPR035437">
    <property type="entry name" value="SNase_OB-fold_sf"/>
</dbReference>
<protein>
    <recommendedName>
        <fullName evidence="4">TNase-like domain-containing protein</fullName>
    </recommendedName>
</protein>
<evidence type="ECO:0000313" key="3">
    <source>
        <dbReference type="Proteomes" id="UP000177354"/>
    </source>
</evidence>
<keyword evidence="1" id="KW-0812">Transmembrane</keyword>